<keyword evidence="4" id="KW-1185">Reference proteome</keyword>
<sequence>MDRAGSRPVRREQGPYREAGRGGGTPPRRGYFGRPDWFVWIPVAALLLAAVILATIASSTEFAVGALAVAVVLVVFDSFMNR</sequence>
<keyword evidence="2" id="KW-0812">Transmembrane</keyword>
<protein>
    <submittedName>
        <fullName evidence="3">Uncharacterized protein</fullName>
    </submittedName>
</protein>
<evidence type="ECO:0000256" key="1">
    <source>
        <dbReference type="SAM" id="MobiDB-lite"/>
    </source>
</evidence>
<dbReference type="Proteomes" id="UP000515512">
    <property type="component" value="Chromosome"/>
</dbReference>
<keyword evidence="2" id="KW-0472">Membrane</keyword>
<dbReference type="RefSeq" id="WP_181579865.1">
    <property type="nucleotide sequence ID" value="NZ_CP059399.1"/>
</dbReference>
<feature type="compositionally biased region" description="Basic and acidic residues" evidence="1">
    <location>
        <begin position="1"/>
        <end position="20"/>
    </location>
</feature>
<name>A0A7D6ZDZ4_9NOCA</name>
<organism evidence="3 4">
    <name type="scientific">Nocardia huaxiensis</name>
    <dbReference type="NCBI Taxonomy" id="2755382"/>
    <lineage>
        <taxon>Bacteria</taxon>
        <taxon>Bacillati</taxon>
        <taxon>Actinomycetota</taxon>
        <taxon>Actinomycetes</taxon>
        <taxon>Mycobacteriales</taxon>
        <taxon>Nocardiaceae</taxon>
        <taxon>Nocardia</taxon>
    </lineage>
</organism>
<gene>
    <name evidence="3" type="ORF">H0264_25395</name>
</gene>
<proteinExistence type="predicted"/>
<accession>A0A7D6ZDZ4</accession>
<evidence type="ECO:0000256" key="2">
    <source>
        <dbReference type="SAM" id="Phobius"/>
    </source>
</evidence>
<feature type="region of interest" description="Disordered" evidence="1">
    <location>
        <begin position="1"/>
        <end position="28"/>
    </location>
</feature>
<feature type="transmembrane region" description="Helical" evidence="2">
    <location>
        <begin position="37"/>
        <end position="56"/>
    </location>
</feature>
<feature type="transmembrane region" description="Helical" evidence="2">
    <location>
        <begin position="62"/>
        <end position="80"/>
    </location>
</feature>
<dbReference type="EMBL" id="CP059399">
    <property type="protein sequence ID" value="QLY28659.1"/>
    <property type="molecule type" value="Genomic_DNA"/>
</dbReference>
<evidence type="ECO:0000313" key="3">
    <source>
        <dbReference type="EMBL" id="QLY28659.1"/>
    </source>
</evidence>
<keyword evidence="2" id="KW-1133">Transmembrane helix</keyword>
<evidence type="ECO:0000313" key="4">
    <source>
        <dbReference type="Proteomes" id="UP000515512"/>
    </source>
</evidence>
<dbReference type="KEGG" id="nhu:H0264_25395"/>
<reference evidence="3 4" key="1">
    <citation type="submission" date="2020-07" db="EMBL/GenBank/DDBJ databases">
        <authorList>
            <person name="Zhuang K."/>
            <person name="Ran Y."/>
        </authorList>
    </citation>
    <scope>NUCLEOTIDE SEQUENCE [LARGE SCALE GENOMIC DNA]</scope>
    <source>
        <strain evidence="3 4">WCH-YHL-001</strain>
    </source>
</reference>
<dbReference type="AlphaFoldDB" id="A0A7D6ZDZ4"/>